<gene>
    <name evidence="4" type="ORF">G7Z17_g2747</name>
</gene>
<evidence type="ECO:0000259" key="3">
    <source>
        <dbReference type="Pfam" id="PF08240"/>
    </source>
</evidence>
<keyword evidence="5" id="KW-1185">Reference proteome</keyword>
<comment type="caution">
    <text evidence="4">The sequence shown here is derived from an EMBL/GenBank/DDBJ whole genome shotgun (WGS) entry which is preliminary data.</text>
</comment>
<dbReference type="PANTHER" id="PTHR45348:SF2">
    <property type="entry name" value="ZINC-TYPE ALCOHOL DEHYDROGENASE-LIKE PROTEIN C2E1P3.01"/>
    <property type="match status" value="1"/>
</dbReference>
<dbReference type="Pfam" id="PF08240">
    <property type="entry name" value="ADH_N"/>
    <property type="match status" value="1"/>
</dbReference>
<dbReference type="AlphaFoldDB" id="A0A9P5LBE2"/>
<dbReference type="PANTHER" id="PTHR45348">
    <property type="entry name" value="HYPOTHETICAL OXIDOREDUCTASE (EUROFUNG)"/>
    <property type="match status" value="1"/>
</dbReference>
<dbReference type="Proteomes" id="UP000722485">
    <property type="component" value="Unassembled WGS sequence"/>
</dbReference>
<dbReference type="InterPro" id="IPR011032">
    <property type="entry name" value="GroES-like_sf"/>
</dbReference>
<evidence type="ECO:0000256" key="2">
    <source>
        <dbReference type="ARBA" id="ARBA00023002"/>
    </source>
</evidence>
<sequence>MAEDTPMAVVQRGSDLVIEEIQLPELKEHQVCVQVECAAFNPTDRLAFDLNAFGDGAVLGCEFTGVVTRTHPSVTKLVPGDRVAALVWGGEIKGLGAYS</sequence>
<evidence type="ECO:0000313" key="4">
    <source>
        <dbReference type="EMBL" id="KAF7554700.1"/>
    </source>
</evidence>
<proteinExistence type="inferred from homology"/>
<accession>A0A9P5LBE2</accession>
<dbReference type="SUPFAM" id="SSF50129">
    <property type="entry name" value="GroES-like"/>
    <property type="match status" value="1"/>
</dbReference>
<dbReference type="OrthoDB" id="48317at2759"/>
<organism evidence="4 5">
    <name type="scientific">Cylindrodendrum hubeiense</name>
    <dbReference type="NCBI Taxonomy" id="595255"/>
    <lineage>
        <taxon>Eukaryota</taxon>
        <taxon>Fungi</taxon>
        <taxon>Dikarya</taxon>
        <taxon>Ascomycota</taxon>
        <taxon>Pezizomycotina</taxon>
        <taxon>Sordariomycetes</taxon>
        <taxon>Hypocreomycetidae</taxon>
        <taxon>Hypocreales</taxon>
        <taxon>Nectriaceae</taxon>
        <taxon>Cylindrodendrum</taxon>
    </lineage>
</organism>
<feature type="domain" description="Alcohol dehydrogenase-like N-terminal" evidence="3">
    <location>
        <begin position="28"/>
        <end position="85"/>
    </location>
</feature>
<evidence type="ECO:0000313" key="5">
    <source>
        <dbReference type="Proteomes" id="UP000722485"/>
    </source>
</evidence>
<reference evidence="4" key="1">
    <citation type="submission" date="2020-03" db="EMBL/GenBank/DDBJ databases">
        <title>Draft Genome Sequence of Cylindrodendrum hubeiense.</title>
        <authorList>
            <person name="Buettner E."/>
            <person name="Kellner H."/>
        </authorList>
    </citation>
    <scope>NUCLEOTIDE SEQUENCE</scope>
    <source>
        <strain evidence="4">IHI 201604</strain>
    </source>
</reference>
<protein>
    <recommendedName>
        <fullName evidence="3">Alcohol dehydrogenase-like N-terminal domain-containing protein</fullName>
    </recommendedName>
</protein>
<comment type="similarity">
    <text evidence="1">Belongs to the zinc-containing alcohol dehydrogenase family.</text>
</comment>
<name>A0A9P5LBE2_9HYPO</name>
<evidence type="ECO:0000256" key="1">
    <source>
        <dbReference type="ARBA" id="ARBA00008072"/>
    </source>
</evidence>
<dbReference type="GO" id="GO:0016651">
    <property type="term" value="F:oxidoreductase activity, acting on NAD(P)H"/>
    <property type="evidence" value="ECO:0007669"/>
    <property type="project" value="InterPro"/>
</dbReference>
<dbReference type="EMBL" id="JAANBB010000029">
    <property type="protein sequence ID" value="KAF7554700.1"/>
    <property type="molecule type" value="Genomic_DNA"/>
</dbReference>
<dbReference type="InterPro" id="IPR013154">
    <property type="entry name" value="ADH-like_N"/>
</dbReference>
<dbReference type="Gene3D" id="3.90.180.10">
    <property type="entry name" value="Medium-chain alcohol dehydrogenases, catalytic domain"/>
    <property type="match status" value="1"/>
</dbReference>
<dbReference type="InterPro" id="IPR047122">
    <property type="entry name" value="Trans-enoyl_RdTase-like"/>
</dbReference>
<keyword evidence="2" id="KW-0560">Oxidoreductase</keyword>